<dbReference type="EMBL" id="BDGX01000016">
    <property type="protein sequence ID" value="GAV49729.1"/>
    <property type="molecule type" value="Genomic_DNA"/>
</dbReference>
<name>A0A1Q3A239_ZYGRO</name>
<evidence type="ECO:0000313" key="2">
    <source>
        <dbReference type="EMBL" id="GAV49729.1"/>
    </source>
</evidence>
<keyword evidence="1" id="KW-0812">Transmembrane</keyword>
<accession>A0A1Q3A239</accession>
<dbReference type="Proteomes" id="UP000187013">
    <property type="component" value="Unassembled WGS sequence"/>
</dbReference>
<evidence type="ECO:0000256" key="1">
    <source>
        <dbReference type="SAM" id="Phobius"/>
    </source>
</evidence>
<dbReference type="OrthoDB" id="46988at2759"/>
<evidence type="ECO:0000313" key="3">
    <source>
        <dbReference type="Proteomes" id="UP000187013"/>
    </source>
</evidence>
<dbReference type="GO" id="GO:0005789">
    <property type="term" value="C:endoplasmic reticulum membrane"/>
    <property type="evidence" value="ECO:0007669"/>
    <property type="project" value="EnsemblFungi"/>
</dbReference>
<dbReference type="GO" id="GO:0006078">
    <property type="term" value="P:(1-&gt;6)-beta-D-glucan biosynthetic process"/>
    <property type="evidence" value="ECO:0007669"/>
    <property type="project" value="EnsemblFungi"/>
</dbReference>
<dbReference type="GO" id="GO:0051276">
    <property type="term" value="P:chromosome organization"/>
    <property type="evidence" value="ECO:0007669"/>
    <property type="project" value="EnsemblFungi"/>
</dbReference>
<organism evidence="2 3">
    <name type="scientific">Zygosaccharomyces rouxii</name>
    <dbReference type="NCBI Taxonomy" id="4956"/>
    <lineage>
        <taxon>Eukaryota</taxon>
        <taxon>Fungi</taxon>
        <taxon>Dikarya</taxon>
        <taxon>Ascomycota</taxon>
        <taxon>Saccharomycotina</taxon>
        <taxon>Saccharomycetes</taxon>
        <taxon>Saccharomycetales</taxon>
        <taxon>Saccharomycetaceae</taxon>
        <taxon>Zygosaccharomyces</taxon>
    </lineage>
</organism>
<dbReference type="OMA" id="HFYDDYE"/>
<gene>
    <name evidence="2" type="ORF">ZYGR_0P03750</name>
</gene>
<evidence type="ECO:0008006" key="4">
    <source>
        <dbReference type="Google" id="ProtNLM"/>
    </source>
</evidence>
<dbReference type="AlphaFoldDB" id="A0A1Q3A239"/>
<keyword evidence="1" id="KW-0472">Membrane</keyword>
<proteinExistence type="predicted"/>
<protein>
    <recommendedName>
        <fullName evidence="4">Beta-1,6-glucan synthesis-associated protein KEG1</fullName>
    </recommendedName>
</protein>
<feature type="transmembrane region" description="Helical" evidence="1">
    <location>
        <begin position="38"/>
        <end position="61"/>
    </location>
</feature>
<feature type="transmembrane region" description="Helical" evidence="1">
    <location>
        <begin position="202"/>
        <end position="219"/>
    </location>
</feature>
<keyword evidence="1" id="KW-1133">Transmembrane helix</keyword>
<sequence>MLRIQENYLVLLKTKVSVQIQSSMALFSHSTISKLYQWYQICTTFLYLALLARWIILLPLVGSKFLPGGIHEFLCHLMVWSSLAELVWLFKFHGFKNGLQSRTLVKCLNFFYFVTVLHFHDDYEHALVLKNTSYSSFIIGLSLTQSHSHWCKLFKRGFVSKKSWFYKLETWIWMPVLYISEFYLLLLNVQNPNFHSTPVLDRINRVVLVLFFPIALTLYKRQL</sequence>
<feature type="transmembrane region" description="Helical" evidence="1">
    <location>
        <begin position="171"/>
        <end position="190"/>
    </location>
</feature>
<reference evidence="2 3" key="1">
    <citation type="submission" date="2016-08" db="EMBL/GenBank/DDBJ databases">
        <title>Draft genome sequence of allopolyploid Zygosaccharomyces rouxii.</title>
        <authorList>
            <person name="Watanabe J."/>
            <person name="Uehara K."/>
            <person name="Mogi Y."/>
            <person name="Tsukioka Y."/>
        </authorList>
    </citation>
    <scope>NUCLEOTIDE SEQUENCE [LARGE SCALE GENOMIC DNA]</scope>
    <source>
        <strain evidence="2 3">NBRC 110957</strain>
    </source>
</reference>
<comment type="caution">
    <text evidence="2">The sequence shown here is derived from an EMBL/GenBank/DDBJ whole genome shotgun (WGS) entry which is preliminary data.</text>
</comment>
<feature type="transmembrane region" description="Helical" evidence="1">
    <location>
        <begin position="73"/>
        <end position="91"/>
    </location>
</feature>
<dbReference type="eggNOG" id="ENOG502RXXA">
    <property type="taxonomic scope" value="Eukaryota"/>
</dbReference>